<evidence type="ECO:0000313" key="3">
    <source>
        <dbReference type="EMBL" id="EPS93116.1"/>
    </source>
</evidence>
<dbReference type="AlphaFoldDB" id="S8DHR8"/>
<organism evidence="3 4">
    <name type="scientific">Fomitopsis schrenkii</name>
    <name type="common">Brown rot fungus</name>
    <dbReference type="NCBI Taxonomy" id="2126942"/>
    <lineage>
        <taxon>Eukaryota</taxon>
        <taxon>Fungi</taxon>
        <taxon>Dikarya</taxon>
        <taxon>Basidiomycota</taxon>
        <taxon>Agaricomycotina</taxon>
        <taxon>Agaricomycetes</taxon>
        <taxon>Polyporales</taxon>
        <taxon>Fomitopsis</taxon>
    </lineage>
</organism>
<feature type="region of interest" description="Disordered" evidence="2">
    <location>
        <begin position="227"/>
        <end position="292"/>
    </location>
</feature>
<keyword evidence="1" id="KW-0175">Coiled coil</keyword>
<evidence type="ECO:0000256" key="1">
    <source>
        <dbReference type="SAM" id="Coils"/>
    </source>
</evidence>
<dbReference type="eggNOG" id="ENOG502REM6">
    <property type="taxonomic scope" value="Eukaryota"/>
</dbReference>
<sequence length="394" mass="43148">MPPDTARVRLEKQLQMVKKAAASKSKGKSKNRLKENSRPAAPASVSGDSANVETRRKVEVQWSAKKNADLTDALLSVIEERESIRVALGFAKGDRNSGVSTTGGGNALERHYEKIAREVFLVRYSDLGKTEANIPKLGNSVKNRIDALKKLYRTHRETLGKTGAGLISENRDSEITAGSELDNIWQKVQAEFPWYKRMDALMKNHPSIARDAVANSTTSVNTGVLDAAVRRTSNGDSVTDDESPSSDDGGSDAQSSDKEPLQPLQPVEVPQPSTPSATPSTAAAPQSAQKRKVDDLFNSVKELSELAREQRLRQVELKEAEKTKWSVKKAKMKAEAELALDRECREHAKAEAEAQQAHELQMMEMQLRIAQVNRGVAEPPAELPLPSAIDPALQ</sequence>
<evidence type="ECO:0000256" key="2">
    <source>
        <dbReference type="SAM" id="MobiDB-lite"/>
    </source>
</evidence>
<gene>
    <name evidence="3" type="ORF">FOMPIDRAFT_91490</name>
</gene>
<accession>S8DHR8</accession>
<dbReference type="OrthoDB" id="3255996at2759"/>
<dbReference type="Proteomes" id="UP000015241">
    <property type="component" value="Unassembled WGS sequence"/>
</dbReference>
<dbReference type="EMBL" id="KE504298">
    <property type="protein sequence ID" value="EPS93116.1"/>
    <property type="molecule type" value="Genomic_DNA"/>
</dbReference>
<dbReference type="InParanoid" id="S8DHR8"/>
<evidence type="ECO:0000313" key="4">
    <source>
        <dbReference type="Proteomes" id="UP000015241"/>
    </source>
</evidence>
<proteinExistence type="predicted"/>
<keyword evidence="4" id="KW-1185">Reference proteome</keyword>
<dbReference type="HOGENOM" id="CLU_051721_0_0_1"/>
<feature type="compositionally biased region" description="Low complexity" evidence="2">
    <location>
        <begin position="261"/>
        <end position="288"/>
    </location>
</feature>
<feature type="region of interest" description="Disordered" evidence="2">
    <location>
        <begin position="15"/>
        <end position="55"/>
    </location>
</feature>
<feature type="coiled-coil region" evidence="1">
    <location>
        <begin position="300"/>
        <end position="360"/>
    </location>
</feature>
<reference evidence="3 4" key="1">
    <citation type="journal article" date="2012" name="Science">
        <title>The Paleozoic origin of enzymatic lignin decomposition reconstructed from 31 fungal genomes.</title>
        <authorList>
            <person name="Floudas D."/>
            <person name="Binder M."/>
            <person name="Riley R."/>
            <person name="Barry K."/>
            <person name="Blanchette R.A."/>
            <person name="Henrissat B."/>
            <person name="Martinez A.T."/>
            <person name="Otillar R."/>
            <person name="Spatafora J.W."/>
            <person name="Yadav J.S."/>
            <person name="Aerts A."/>
            <person name="Benoit I."/>
            <person name="Boyd A."/>
            <person name="Carlson A."/>
            <person name="Copeland A."/>
            <person name="Coutinho P.M."/>
            <person name="de Vries R.P."/>
            <person name="Ferreira P."/>
            <person name="Findley K."/>
            <person name="Foster B."/>
            <person name="Gaskell J."/>
            <person name="Glotzer D."/>
            <person name="Gorecki P."/>
            <person name="Heitman J."/>
            <person name="Hesse C."/>
            <person name="Hori C."/>
            <person name="Igarashi K."/>
            <person name="Jurgens J.A."/>
            <person name="Kallen N."/>
            <person name="Kersten P."/>
            <person name="Kohler A."/>
            <person name="Kuees U."/>
            <person name="Kumar T.K.A."/>
            <person name="Kuo A."/>
            <person name="LaButti K."/>
            <person name="Larrondo L.F."/>
            <person name="Lindquist E."/>
            <person name="Ling A."/>
            <person name="Lombard V."/>
            <person name="Lucas S."/>
            <person name="Lundell T."/>
            <person name="Martin R."/>
            <person name="McLaughlin D.J."/>
            <person name="Morgenstern I."/>
            <person name="Morin E."/>
            <person name="Murat C."/>
            <person name="Nagy L.G."/>
            <person name="Nolan M."/>
            <person name="Ohm R.A."/>
            <person name="Patyshakuliyeva A."/>
            <person name="Rokas A."/>
            <person name="Ruiz-Duenas F.J."/>
            <person name="Sabat G."/>
            <person name="Salamov A."/>
            <person name="Samejima M."/>
            <person name="Schmutz J."/>
            <person name="Slot J.C."/>
            <person name="St John F."/>
            <person name="Stenlid J."/>
            <person name="Sun H."/>
            <person name="Sun S."/>
            <person name="Syed K."/>
            <person name="Tsang A."/>
            <person name="Wiebenga A."/>
            <person name="Young D."/>
            <person name="Pisabarro A."/>
            <person name="Eastwood D.C."/>
            <person name="Martin F."/>
            <person name="Cullen D."/>
            <person name="Grigoriev I.V."/>
            <person name="Hibbett D.S."/>
        </authorList>
    </citation>
    <scope>NUCLEOTIDE SEQUENCE</scope>
    <source>
        <strain evidence="4">FP-58527</strain>
    </source>
</reference>
<name>S8DHR8_FOMSC</name>
<protein>
    <submittedName>
        <fullName evidence="3">Uncharacterized protein</fullName>
    </submittedName>
</protein>